<feature type="non-terminal residue" evidence="2">
    <location>
        <position position="1"/>
    </location>
</feature>
<dbReference type="AlphaFoldDB" id="A0A1A7XS64"/>
<protein>
    <submittedName>
        <fullName evidence="2">Phosphatidylethanolamine-binding protein 4</fullName>
    </submittedName>
</protein>
<accession>A0A1A7XS64</accession>
<feature type="region of interest" description="Disordered" evidence="1">
    <location>
        <begin position="71"/>
        <end position="94"/>
    </location>
</feature>
<proteinExistence type="predicted"/>
<sequence>RFKGQLSLITIHQPRLRSLVSTATSSCCFSSLLTRRCHSLVRRNPPVVNGTCRPSSQGLVWESPSPLCSFSPRTSKTEECSGASEEKKKKMSPL</sequence>
<dbReference type="EMBL" id="HADW01019225">
    <property type="protein sequence ID" value="SBP20625.1"/>
    <property type="molecule type" value="Transcribed_RNA"/>
</dbReference>
<evidence type="ECO:0000256" key="1">
    <source>
        <dbReference type="SAM" id="MobiDB-lite"/>
    </source>
</evidence>
<feature type="compositionally biased region" description="Basic and acidic residues" evidence="1">
    <location>
        <begin position="75"/>
        <end position="88"/>
    </location>
</feature>
<name>A0A1A7XS64_9TELE</name>
<organism evidence="2">
    <name type="scientific">Iconisemion striatum</name>
    <dbReference type="NCBI Taxonomy" id="60296"/>
    <lineage>
        <taxon>Eukaryota</taxon>
        <taxon>Metazoa</taxon>
        <taxon>Chordata</taxon>
        <taxon>Craniata</taxon>
        <taxon>Vertebrata</taxon>
        <taxon>Euteleostomi</taxon>
        <taxon>Actinopterygii</taxon>
        <taxon>Neopterygii</taxon>
        <taxon>Teleostei</taxon>
        <taxon>Neoteleostei</taxon>
        <taxon>Acanthomorphata</taxon>
        <taxon>Ovalentaria</taxon>
        <taxon>Atherinomorphae</taxon>
        <taxon>Cyprinodontiformes</taxon>
        <taxon>Nothobranchiidae</taxon>
        <taxon>Iconisemion</taxon>
    </lineage>
</organism>
<gene>
    <name evidence="2" type="primary">PEBP4</name>
</gene>
<reference evidence="2" key="1">
    <citation type="submission" date="2016-05" db="EMBL/GenBank/DDBJ databases">
        <authorList>
            <person name="Lavstsen T."/>
            <person name="Jespersen J.S."/>
        </authorList>
    </citation>
    <scope>NUCLEOTIDE SEQUENCE</scope>
    <source>
        <tissue evidence="2">Brain</tissue>
    </source>
</reference>
<evidence type="ECO:0000313" key="2">
    <source>
        <dbReference type="EMBL" id="SBP20625.1"/>
    </source>
</evidence>
<reference evidence="2" key="2">
    <citation type="submission" date="2016-06" db="EMBL/GenBank/DDBJ databases">
        <title>The genome of a short-lived fish provides insights into sex chromosome evolution and the genetic control of aging.</title>
        <authorList>
            <person name="Reichwald K."/>
            <person name="Felder M."/>
            <person name="Petzold A."/>
            <person name="Koch P."/>
            <person name="Groth M."/>
            <person name="Platzer M."/>
        </authorList>
    </citation>
    <scope>NUCLEOTIDE SEQUENCE</scope>
    <source>
        <tissue evidence="2">Brain</tissue>
    </source>
</reference>